<dbReference type="CDD" id="cd02440">
    <property type="entry name" value="AdoMet_MTases"/>
    <property type="match status" value="1"/>
</dbReference>
<feature type="domain" description="Methyltransferase" evidence="4">
    <location>
        <begin position="46"/>
        <end position="136"/>
    </location>
</feature>
<feature type="region of interest" description="Disordered" evidence="3">
    <location>
        <begin position="172"/>
        <end position="209"/>
    </location>
</feature>
<dbReference type="GO" id="GO:0032259">
    <property type="term" value="P:methylation"/>
    <property type="evidence" value="ECO:0007669"/>
    <property type="project" value="UniProtKB-KW"/>
</dbReference>
<gene>
    <name evidence="5" type="ORF">Ade02nite_34490</name>
</gene>
<dbReference type="Gene3D" id="3.40.50.150">
    <property type="entry name" value="Vaccinia Virus protein VP39"/>
    <property type="match status" value="1"/>
</dbReference>
<proteinExistence type="predicted"/>
<feature type="compositionally biased region" description="Low complexity" evidence="3">
    <location>
        <begin position="190"/>
        <end position="200"/>
    </location>
</feature>
<dbReference type="InterPro" id="IPR041698">
    <property type="entry name" value="Methyltransf_25"/>
</dbReference>
<dbReference type="Pfam" id="PF13649">
    <property type="entry name" value="Methyltransf_25"/>
    <property type="match status" value="1"/>
</dbReference>
<dbReference type="GO" id="GO:0008168">
    <property type="term" value="F:methyltransferase activity"/>
    <property type="evidence" value="ECO:0007669"/>
    <property type="project" value="UniProtKB-KW"/>
</dbReference>
<dbReference type="Proteomes" id="UP000609879">
    <property type="component" value="Unassembled WGS sequence"/>
</dbReference>
<reference evidence="5 6" key="1">
    <citation type="submission" date="2021-01" db="EMBL/GenBank/DDBJ databases">
        <title>Whole genome shotgun sequence of Actinoplanes deccanensis NBRC 13994.</title>
        <authorList>
            <person name="Komaki H."/>
            <person name="Tamura T."/>
        </authorList>
    </citation>
    <scope>NUCLEOTIDE SEQUENCE [LARGE SCALE GENOMIC DNA]</scope>
    <source>
        <strain evidence="5 6">NBRC 13994</strain>
    </source>
</reference>
<evidence type="ECO:0000259" key="4">
    <source>
        <dbReference type="Pfam" id="PF13649"/>
    </source>
</evidence>
<dbReference type="PANTHER" id="PTHR43861:SF1">
    <property type="entry name" value="TRANS-ACONITATE 2-METHYLTRANSFERASE"/>
    <property type="match status" value="1"/>
</dbReference>
<keyword evidence="1 5" id="KW-0489">Methyltransferase</keyword>
<sequence>MTAEHVRDAYASVAGLYIDLFGSSTQVHADDLALIERHLTIRPGRVLDLGCGPGHLTAHLRSRGVEAAGLDLVPEFVAHARSAHPDGDYRLGSMTDLDVEDGSVAGILSWFSTIHLPPPGLDGVLAEFRRALRPGGTLVLGFFEAAELAAFDHKVTTAYRWPVGEMSARLSRAGFTETERHSRPAEGTQRPIAALAATRTADPRPRPPR</sequence>
<evidence type="ECO:0000256" key="1">
    <source>
        <dbReference type="ARBA" id="ARBA00022603"/>
    </source>
</evidence>
<protein>
    <submittedName>
        <fullName evidence="5">Methyltransferase</fullName>
    </submittedName>
</protein>
<dbReference type="SUPFAM" id="SSF53335">
    <property type="entry name" value="S-adenosyl-L-methionine-dependent methyltransferases"/>
    <property type="match status" value="1"/>
</dbReference>
<dbReference type="PANTHER" id="PTHR43861">
    <property type="entry name" value="TRANS-ACONITATE 2-METHYLTRANSFERASE-RELATED"/>
    <property type="match status" value="1"/>
</dbReference>
<evidence type="ECO:0000313" key="6">
    <source>
        <dbReference type="Proteomes" id="UP000609879"/>
    </source>
</evidence>
<comment type="caution">
    <text evidence="5">The sequence shown here is derived from an EMBL/GenBank/DDBJ whole genome shotgun (WGS) entry which is preliminary data.</text>
</comment>
<dbReference type="EMBL" id="BOMI01000065">
    <property type="protein sequence ID" value="GID74808.1"/>
    <property type="molecule type" value="Genomic_DNA"/>
</dbReference>
<evidence type="ECO:0000256" key="3">
    <source>
        <dbReference type="SAM" id="MobiDB-lite"/>
    </source>
</evidence>
<keyword evidence="6" id="KW-1185">Reference proteome</keyword>
<dbReference type="RefSeq" id="WP_203763777.1">
    <property type="nucleotide sequence ID" value="NZ_BAAABO010000012.1"/>
</dbReference>
<dbReference type="InterPro" id="IPR029063">
    <property type="entry name" value="SAM-dependent_MTases_sf"/>
</dbReference>
<name>A0ABQ3Y4A0_9ACTN</name>
<evidence type="ECO:0000256" key="2">
    <source>
        <dbReference type="ARBA" id="ARBA00022679"/>
    </source>
</evidence>
<accession>A0ABQ3Y4A0</accession>
<evidence type="ECO:0000313" key="5">
    <source>
        <dbReference type="EMBL" id="GID74808.1"/>
    </source>
</evidence>
<keyword evidence="2" id="KW-0808">Transferase</keyword>
<organism evidence="5 6">
    <name type="scientific">Paractinoplanes deccanensis</name>
    <dbReference type="NCBI Taxonomy" id="113561"/>
    <lineage>
        <taxon>Bacteria</taxon>
        <taxon>Bacillati</taxon>
        <taxon>Actinomycetota</taxon>
        <taxon>Actinomycetes</taxon>
        <taxon>Micromonosporales</taxon>
        <taxon>Micromonosporaceae</taxon>
        <taxon>Paractinoplanes</taxon>
    </lineage>
</organism>